<dbReference type="Proteomes" id="UP001519654">
    <property type="component" value="Unassembled WGS sequence"/>
</dbReference>
<keyword evidence="1" id="KW-0472">Membrane</keyword>
<accession>A0ABS5YML4</accession>
<feature type="transmembrane region" description="Helical" evidence="1">
    <location>
        <begin position="6"/>
        <end position="22"/>
    </location>
</feature>
<name>A0ABS5YML4_9ACTN</name>
<evidence type="ECO:0000256" key="1">
    <source>
        <dbReference type="SAM" id="Phobius"/>
    </source>
</evidence>
<evidence type="ECO:0000313" key="3">
    <source>
        <dbReference type="Proteomes" id="UP001519654"/>
    </source>
</evidence>
<evidence type="ECO:0000313" key="2">
    <source>
        <dbReference type="EMBL" id="MBU2664296.1"/>
    </source>
</evidence>
<dbReference type="InterPro" id="IPR046052">
    <property type="entry name" value="DUF6010"/>
</dbReference>
<gene>
    <name evidence="2" type="ORF">KOI35_12405</name>
</gene>
<comment type="caution">
    <text evidence="2">The sequence shown here is derived from an EMBL/GenBank/DDBJ whole genome shotgun (WGS) entry which is preliminary data.</text>
</comment>
<keyword evidence="3" id="KW-1185">Reference proteome</keyword>
<dbReference type="EMBL" id="JAHKKG010000004">
    <property type="protein sequence ID" value="MBU2664296.1"/>
    <property type="molecule type" value="Genomic_DNA"/>
</dbReference>
<feature type="transmembrane region" description="Helical" evidence="1">
    <location>
        <begin position="56"/>
        <end position="78"/>
    </location>
</feature>
<protein>
    <recommendedName>
        <fullName evidence="4">Integral membrane protein</fullName>
    </recommendedName>
</protein>
<sequence>MLRYVMPVVIALVFIAVVSFVPEPHRQRFNALLIAGAGGTYISGGGFGLWELAFAAVMVAVAYAGLRSWSFIGIGWLLHTAWDILHHRRGTPLIPSLHDSSFGCAICDPVIALWAFTGGRLPRELLAYRRARRTAAADNNDSAPARA</sequence>
<keyword evidence="1" id="KW-0812">Transmembrane</keyword>
<evidence type="ECO:0008006" key="4">
    <source>
        <dbReference type="Google" id="ProtNLM"/>
    </source>
</evidence>
<organism evidence="2 3">
    <name type="scientific">Paractinoplanes bogorensis</name>
    <dbReference type="NCBI Taxonomy" id="1610840"/>
    <lineage>
        <taxon>Bacteria</taxon>
        <taxon>Bacillati</taxon>
        <taxon>Actinomycetota</taxon>
        <taxon>Actinomycetes</taxon>
        <taxon>Micromonosporales</taxon>
        <taxon>Micromonosporaceae</taxon>
        <taxon>Paractinoplanes</taxon>
    </lineage>
</organism>
<dbReference type="RefSeq" id="WP_215786797.1">
    <property type="nucleotide sequence ID" value="NZ_JAHKKG010000004.1"/>
</dbReference>
<proteinExistence type="predicted"/>
<keyword evidence="1" id="KW-1133">Transmembrane helix</keyword>
<dbReference type="Pfam" id="PF19473">
    <property type="entry name" value="DUF6010"/>
    <property type="match status" value="1"/>
</dbReference>
<feature type="transmembrane region" description="Helical" evidence="1">
    <location>
        <begin position="29"/>
        <end position="50"/>
    </location>
</feature>
<reference evidence="2 3" key="1">
    <citation type="submission" date="2021-06" db="EMBL/GenBank/DDBJ databases">
        <title>Actinoplanes lichenicola sp. nov., and Actinoplanes ovalisporus sp. nov., isolated from lichen in Thailand.</title>
        <authorList>
            <person name="Saeng-In P."/>
            <person name="Kanchanasin P."/>
            <person name="Yuki M."/>
            <person name="Kudo T."/>
            <person name="Ohkuma M."/>
            <person name="Phongsopitanun W."/>
            <person name="Tanasupawat S."/>
        </authorList>
    </citation>
    <scope>NUCLEOTIDE SEQUENCE [LARGE SCALE GENOMIC DNA]</scope>
    <source>
        <strain evidence="2 3">NBRC 110975</strain>
    </source>
</reference>